<evidence type="ECO:0000256" key="9">
    <source>
        <dbReference type="ARBA" id="ARBA00022692"/>
    </source>
</evidence>
<evidence type="ECO:0000256" key="19">
    <source>
        <dbReference type="SAM" id="Phobius"/>
    </source>
</evidence>
<dbReference type="EC" id="3.4.23.43" evidence="15 18"/>
<evidence type="ECO:0000256" key="2">
    <source>
        <dbReference type="ARBA" id="ARBA00005801"/>
    </source>
</evidence>
<dbReference type="PANTHER" id="PTHR30487:SF0">
    <property type="entry name" value="PREPILIN LEADER PEPTIDASE_N-METHYLTRANSFERASE-RELATED"/>
    <property type="match status" value="1"/>
</dbReference>
<dbReference type="EC" id="2.1.1.-" evidence="18"/>
<keyword evidence="4" id="KW-0997">Cell inner membrane</keyword>
<evidence type="ECO:0000256" key="10">
    <source>
        <dbReference type="ARBA" id="ARBA00022801"/>
    </source>
</evidence>
<keyword evidence="13 18" id="KW-0511">Multifunctional enzyme</keyword>
<evidence type="ECO:0000256" key="8">
    <source>
        <dbReference type="ARBA" id="ARBA00022691"/>
    </source>
</evidence>
<dbReference type="Proteomes" id="UP000216020">
    <property type="component" value="Unassembled WGS sequence"/>
</dbReference>
<dbReference type="GO" id="GO:0004190">
    <property type="term" value="F:aspartic-type endopeptidase activity"/>
    <property type="evidence" value="ECO:0007669"/>
    <property type="project" value="UniProtKB-EC"/>
</dbReference>
<keyword evidence="10 18" id="KW-0378">Hydrolase</keyword>
<evidence type="ECO:0000256" key="16">
    <source>
        <dbReference type="ARBA" id="ARBA00071870"/>
    </source>
</evidence>
<dbReference type="GO" id="GO:0032259">
    <property type="term" value="P:methylation"/>
    <property type="evidence" value="ECO:0007669"/>
    <property type="project" value="UniProtKB-KW"/>
</dbReference>
<feature type="domain" description="Prepilin peptidase A24 N-terminal" evidence="21">
    <location>
        <begin position="19"/>
        <end position="124"/>
    </location>
</feature>
<proteinExistence type="inferred from homology"/>
<evidence type="ECO:0000259" key="21">
    <source>
        <dbReference type="Pfam" id="PF06750"/>
    </source>
</evidence>
<gene>
    <name evidence="22" type="ORF">CAL29_27720</name>
</gene>
<dbReference type="InterPro" id="IPR010627">
    <property type="entry name" value="Prepilin_pept_A24_N"/>
</dbReference>
<evidence type="ECO:0000313" key="23">
    <source>
        <dbReference type="Proteomes" id="UP000216020"/>
    </source>
</evidence>
<keyword evidence="3" id="KW-1003">Cell membrane</keyword>
<feature type="transmembrane region" description="Helical" evidence="19">
    <location>
        <begin position="152"/>
        <end position="171"/>
    </location>
</feature>
<dbReference type="OrthoDB" id="9789291at2"/>
<keyword evidence="5 18" id="KW-0489">Methyltransferase</keyword>
<evidence type="ECO:0000256" key="6">
    <source>
        <dbReference type="ARBA" id="ARBA00022670"/>
    </source>
</evidence>
<keyword evidence="7 18" id="KW-0808">Transferase</keyword>
<keyword evidence="9 18" id="KW-0812">Transmembrane</keyword>
<dbReference type="EMBL" id="NEVM01000005">
    <property type="protein sequence ID" value="OZI31672.1"/>
    <property type="molecule type" value="Genomic_DNA"/>
</dbReference>
<comment type="function">
    <text evidence="18">Plays an essential role in type IV pili and type II pseudopili formation by proteolytically removing the leader sequence from substrate proteins and subsequently monomethylating the alpha-amino group of the newly exposed N-terminal phenylalanine.</text>
</comment>
<dbReference type="PRINTS" id="PR00864">
    <property type="entry name" value="PREPILNPTASE"/>
</dbReference>
<sequence length="282" mass="30170">MQSIFPIDMTIAICLAVLAGLAVGSWLTTVVERLPRIMDYDWEAQCREWRGEEMPTDPGRPSLWRPACRCPACLAPITGWRRLPVIGWLLLRGRCAACGQPIAWRYPMLECLTALGFAACVWRFGPGVQALWAMLLVAALLALAWIDLDTGLLPDAITLPLLWAGLLANVAHTFAPPGQAVLGAAAGYGVLWLLFHGYRLATGREGMGYGDFKLLAALGAWLGLAALPLMLLAASLAGALAGLLLIATRRARRGQPQPFGPYLAAAGIVALLCGGVSTAWPF</sequence>
<dbReference type="InterPro" id="IPR000045">
    <property type="entry name" value="Prepilin_IV_endopep_pep"/>
</dbReference>
<keyword evidence="8" id="KW-0949">S-adenosyl-L-methionine</keyword>
<comment type="subcellular location">
    <subcellularLocation>
        <location evidence="1">Cell inner membrane</location>
        <topology evidence="1">Multi-pass membrane protein</topology>
    </subcellularLocation>
    <subcellularLocation>
        <location evidence="18">Cell membrane</location>
        <topology evidence="18">Multi-pass membrane protein</topology>
    </subcellularLocation>
</comment>
<dbReference type="Pfam" id="PF06750">
    <property type="entry name" value="A24_N_bact"/>
    <property type="match status" value="1"/>
</dbReference>
<comment type="similarity">
    <text evidence="2 17">Belongs to the peptidase A24 family.</text>
</comment>
<dbReference type="PANTHER" id="PTHR30487">
    <property type="entry name" value="TYPE 4 PREPILIN-LIKE PROTEINS LEADER PEPTIDE-PROCESSING ENZYME"/>
    <property type="match status" value="1"/>
</dbReference>
<evidence type="ECO:0000256" key="3">
    <source>
        <dbReference type="ARBA" id="ARBA00022475"/>
    </source>
</evidence>
<dbReference type="InterPro" id="IPR014032">
    <property type="entry name" value="Peptidase_A24A_bac"/>
</dbReference>
<keyword evidence="6 18" id="KW-0645">Protease</keyword>
<comment type="catalytic activity">
    <reaction evidence="14 18">
        <text>Typically cleaves a -Gly-|-Phe- bond to release an N-terminal, basic peptide of 5-8 residues from type IV prepilin, and then N-methylates the new N-terminal amino group, the methyl donor being S-adenosyl-L-methionine.</text>
        <dbReference type="EC" id="3.4.23.43"/>
    </reaction>
</comment>
<comment type="caution">
    <text evidence="22">The sequence shown here is derived from an EMBL/GenBank/DDBJ whole genome shotgun (WGS) entry which is preliminary data.</text>
</comment>
<evidence type="ECO:0000256" key="7">
    <source>
        <dbReference type="ARBA" id="ARBA00022679"/>
    </source>
</evidence>
<keyword evidence="23" id="KW-1185">Reference proteome</keyword>
<evidence type="ECO:0000256" key="15">
    <source>
        <dbReference type="ARBA" id="ARBA00067082"/>
    </source>
</evidence>
<organism evidence="22 23">
    <name type="scientific">Bordetella genomosp. 10</name>
    <dbReference type="NCBI Taxonomy" id="1416804"/>
    <lineage>
        <taxon>Bacteria</taxon>
        <taxon>Pseudomonadati</taxon>
        <taxon>Pseudomonadota</taxon>
        <taxon>Betaproteobacteria</taxon>
        <taxon>Burkholderiales</taxon>
        <taxon>Alcaligenaceae</taxon>
        <taxon>Bordetella</taxon>
    </lineage>
</organism>
<evidence type="ECO:0000256" key="13">
    <source>
        <dbReference type="ARBA" id="ARBA00023268"/>
    </source>
</evidence>
<evidence type="ECO:0000256" key="18">
    <source>
        <dbReference type="RuleBase" id="RU003794"/>
    </source>
</evidence>
<accession>A0A261S400</accession>
<feature type="domain" description="Prepilin type IV endopeptidase peptidase" evidence="20">
    <location>
        <begin position="134"/>
        <end position="242"/>
    </location>
</feature>
<name>A0A261S400_9BORD</name>
<dbReference type="GO" id="GO:0006465">
    <property type="term" value="P:signal peptide processing"/>
    <property type="evidence" value="ECO:0007669"/>
    <property type="project" value="TreeGrafter"/>
</dbReference>
<evidence type="ECO:0000313" key="22">
    <source>
        <dbReference type="EMBL" id="OZI31672.1"/>
    </source>
</evidence>
<keyword evidence="11 19" id="KW-1133">Transmembrane helix</keyword>
<dbReference type="InterPro" id="IPR050882">
    <property type="entry name" value="Prepilin_peptidase/N-MTase"/>
</dbReference>
<evidence type="ECO:0000256" key="12">
    <source>
        <dbReference type="ARBA" id="ARBA00023136"/>
    </source>
</evidence>
<evidence type="ECO:0000256" key="14">
    <source>
        <dbReference type="ARBA" id="ARBA00050401"/>
    </source>
</evidence>
<evidence type="ECO:0000256" key="5">
    <source>
        <dbReference type="ARBA" id="ARBA00022603"/>
    </source>
</evidence>
<evidence type="ECO:0000256" key="4">
    <source>
        <dbReference type="ARBA" id="ARBA00022519"/>
    </source>
</evidence>
<evidence type="ECO:0000256" key="17">
    <source>
        <dbReference type="RuleBase" id="RU003793"/>
    </source>
</evidence>
<dbReference type="Gene3D" id="1.20.120.1220">
    <property type="match status" value="1"/>
</dbReference>
<dbReference type="GO" id="GO:0008168">
    <property type="term" value="F:methyltransferase activity"/>
    <property type="evidence" value="ECO:0007669"/>
    <property type="project" value="UniProtKB-KW"/>
</dbReference>
<feature type="transmembrane region" description="Helical" evidence="19">
    <location>
        <begin position="259"/>
        <end position="280"/>
    </location>
</feature>
<evidence type="ECO:0000256" key="1">
    <source>
        <dbReference type="ARBA" id="ARBA00004429"/>
    </source>
</evidence>
<dbReference type="RefSeq" id="WP_094856078.1">
    <property type="nucleotide sequence ID" value="NZ_NEVM01000005.1"/>
</dbReference>
<protein>
    <recommendedName>
        <fullName evidence="16 18">Prepilin leader peptidase/N-methyltransferase</fullName>
        <ecNumber evidence="18">2.1.1.-</ecNumber>
        <ecNumber evidence="15 18">3.4.23.43</ecNumber>
    </recommendedName>
</protein>
<evidence type="ECO:0000256" key="11">
    <source>
        <dbReference type="ARBA" id="ARBA00022989"/>
    </source>
</evidence>
<keyword evidence="12 19" id="KW-0472">Membrane</keyword>
<reference evidence="23" key="1">
    <citation type="submission" date="2017-05" db="EMBL/GenBank/DDBJ databases">
        <title>Complete and WGS of Bordetella genogroups.</title>
        <authorList>
            <person name="Spilker T."/>
            <person name="Lipuma J."/>
        </authorList>
    </citation>
    <scope>NUCLEOTIDE SEQUENCE [LARGE SCALE GENOMIC DNA]</scope>
    <source>
        <strain evidence="23">AU16122</strain>
    </source>
</reference>
<dbReference type="GO" id="GO:0005886">
    <property type="term" value="C:plasma membrane"/>
    <property type="evidence" value="ECO:0007669"/>
    <property type="project" value="UniProtKB-SubCell"/>
</dbReference>
<dbReference type="FunFam" id="1.20.120.1220:FF:000001">
    <property type="entry name" value="Type 4 prepilin-like proteins leader peptide-processing enzyme"/>
    <property type="match status" value="1"/>
</dbReference>
<evidence type="ECO:0000259" key="20">
    <source>
        <dbReference type="Pfam" id="PF01478"/>
    </source>
</evidence>
<feature type="transmembrane region" description="Helical" evidence="19">
    <location>
        <begin position="180"/>
        <end position="198"/>
    </location>
</feature>
<feature type="transmembrane region" description="Helical" evidence="19">
    <location>
        <begin position="218"/>
        <end position="247"/>
    </location>
</feature>
<feature type="transmembrane region" description="Helical" evidence="19">
    <location>
        <begin position="129"/>
        <end position="146"/>
    </location>
</feature>
<dbReference type="Pfam" id="PF01478">
    <property type="entry name" value="Peptidase_A24"/>
    <property type="match status" value="1"/>
</dbReference>
<dbReference type="AlphaFoldDB" id="A0A261S400"/>